<dbReference type="GO" id="GO:0016020">
    <property type="term" value="C:membrane"/>
    <property type="evidence" value="ECO:0007669"/>
    <property type="project" value="UniProtKB-SubCell"/>
</dbReference>
<keyword evidence="3 5" id="KW-1133">Transmembrane helix</keyword>
<evidence type="ECO:0000256" key="4">
    <source>
        <dbReference type="ARBA" id="ARBA00023136"/>
    </source>
</evidence>
<keyword evidence="2 5" id="KW-0812">Transmembrane</keyword>
<feature type="non-terminal residue" evidence="6">
    <location>
        <position position="1"/>
    </location>
</feature>
<organism evidence="6">
    <name type="scientific">marine sediment metagenome</name>
    <dbReference type="NCBI Taxonomy" id="412755"/>
    <lineage>
        <taxon>unclassified sequences</taxon>
        <taxon>metagenomes</taxon>
        <taxon>ecological metagenomes</taxon>
    </lineage>
</organism>
<accession>X1NDF5</accession>
<dbReference type="SUPFAM" id="SSF161098">
    <property type="entry name" value="MetI-like"/>
    <property type="match status" value="1"/>
</dbReference>
<evidence type="ECO:0008006" key="7">
    <source>
        <dbReference type="Google" id="ProtNLM"/>
    </source>
</evidence>
<dbReference type="AlphaFoldDB" id="X1NDF5"/>
<feature type="transmembrane region" description="Helical" evidence="5">
    <location>
        <begin position="15"/>
        <end position="37"/>
    </location>
</feature>
<evidence type="ECO:0000256" key="1">
    <source>
        <dbReference type="ARBA" id="ARBA00004141"/>
    </source>
</evidence>
<sequence length="54" mass="5895">TLMVGITTFKMRYDINVPLLFAGMVVAALPMIILYLLSQTYFVKGITAGALKGE</sequence>
<evidence type="ECO:0000313" key="6">
    <source>
        <dbReference type="EMBL" id="GAI41653.1"/>
    </source>
</evidence>
<evidence type="ECO:0000256" key="5">
    <source>
        <dbReference type="SAM" id="Phobius"/>
    </source>
</evidence>
<reference evidence="6" key="1">
    <citation type="journal article" date="2014" name="Front. Microbiol.">
        <title>High frequency of phylogenetically diverse reductive dehalogenase-homologous genes in deep subseafloor sedimentary metagenomes.</title>
        <authorList>
            <person name="Kawai M."/>
            <person name="Futagami T."/>
            <person name="Toyoda A."/>
            <person name="Takaki Y."/>
            <person name="Nishi S."/>
            <person name="Hori S."/>
            <person name="Arai W."/>
            <person name="Tsubouchi T."/>
            <person name="Morono Y."/>
            <person name="Uchiyama I."/>
            <person name="Ito T."/>
            <person name="Fujiyama A."/>
            <person name="Inagaki F."/>
            <person name="Takami H."/>
        </authorList>
    </citation>
    <scope>NUCLEOTIDE SEQUENCE</scope>
    <source>
        <strain evidence="6">Expedition CK06-06</strain>
    </source>
</reference>
<gene>
    <name evidence="6" type="ORF">S06H3_39071</name>
</gene>
<comment type="subcellular location">
    <subcellularLocation>
        <location evidence="1">Membrane</location>
        <topology evidence="1">Multi-pass membrane protein</topology>
    </subcellularLocation>
</comment>
<evidence type="ECO:0000256" key="3">
    <source>
        <dbReference type="ARBA" id="ARBA00022989"/>
    </source>
</evidence>
<dbReference type="EMBL" id="BARV01023861">
    <property type="protein sequence ID" value="GAI41653.1"/>
    <property type="molecule type" value="Genomic_DNA"/>
</dbReference>
<comment type="caution">
    <text evidence="6">The sequence shown here is derived from an EMBL/GenBank/DDBJ whole genome shotgun (WGS) entry which is preliminary data.</text>
</comment>
<keyword evidence="4 5" id="KW-0472">Membrane</keyword>
<protein>
    <recommendedName>
        <fullName evidence="7">ABC transmembrane type-1 domain-containing protein</fullName>
    </recommendedName>
</protein>
<evidence type="ECO:0000256" key="2">
    <source>
        <dbReference type="ARBA" id="ARBA00022692"/>
    </source>
</evidence>
<dbReference type="InterPro" id="IPR035906">
    <property type="entry name" value="MetI-like_sf"/>
</dbReference>
<proteinExistence type="predicted"/>
<name>X1NDF5_9ZZZZ</name>